<protein>
    <submittedName>
        <fullName evidence="1">Uncharacterized protein</fullName>
    </submittedName>
</protein>
<organism evidence="1 2">
    <name type="scientific">Streptomyces lunalinharesii</name>
    <dbReference type="NCBI Taxonomy" id="333384"/>
    <lineage>
        <taxon>Bacteria</taxon>
        <taxon>Bacillati</taxon>
        <taxon>Actinomycetota</taxon>
        <taxon>Actinomycetes</taxon>
        <taxon>Kitasatosporales</taxon>
        <taxon>Streptomycetaceae</taxon>
        <taxon>Streptomyces</taxon>
    </lineage>
</organism>
<dbReference type="EMBL" id="BAAARK010000049">
    <property type="protein sequence ID" value="GAA2689857.1"/>
    <property type="molecule type" value="Genomic_DNA"/>
</dbReference>
<proteinExistence type="predicted"/>
<gene>
    <name evidence="1" type="ORF">GCM10009864_74860</name>
</gene>
<sequence length="105" mass="11664">MVKMGRVALDGTKLEVNTSRHKAMSYGRPVEKEERIEAEIAELVAEAAALTGNRVDALVLQSIVRTRGSAVLAAVSRRRFTWRAMADAVRWPSWSRPNSGVTRRS</sequence>
<name>A0ABN3SZW2_9ACTN</name>
<comment type="caution">
    <text evidence="1">The sequence shown here is derived from an EMBL/GenBank/DDBJ whole genome shotgun (WGS) entry which is preliminary data.</text>
</comment>
<keyword evidence="2" id="KW-1185">Reference proteome</keyword>
<evidence type="ECO:0000313" key="1">
    <source>
        <dbReference type="EMBL" id="GAA2689857.1"/>
    </source>
</evidence>
<accession>A0ABN3SZW2</accession>
<dbReference type="Proteomes" id="UP001500994">
    <property type="component" value="Unassembled WGS sequence"/>
</dbReference>
<evidence type="ECO:0000313" key="2">
    <source>
        <dbReference type="Proteomes" id="UP001500994"/>
    </source>
</evidence>
<reference evidence="1 2" key="1">
    <citation type="journal article" date="2019" name="Int. J. Syst. Evol. Microbiol.">
        <title>The Global Catalogue of Microorganisms (GCM) 10K type strain sequencing project: providing services to taxonomists for standard genome sequencing and annotation.</title>
        <authorList>
            <consortium name="The Broad Institute Genomics Platform"/>
            <consortium name="The Broad Institute Genome Sequencing Center for Infectious Disease"/>
            <person name="Wu L."/>
            <person name="Ma J."/>
        </authorList>
    </citation>
    <scope>NUCLEOTIDE SEQUENCE [LARGE SCALE GENOMIC DNA]</scope>
    <source>
        <strain evidence="1 2">JCM 16374</strain>
    </source>
</reference>